<sequence length="236" mass="26760">MARVKVEGEFPKRIDDYVLYKLEDQIIMRAKSGFTTKALKTSPKYALSRQNASEFGRVSSTCKELRLALKDYLPKKNNLLVVNNLTKKMRQLLVFDTESIRGERTLAKALVTIEAQNQLKRFHFNPEMAISLDCTITNNQLQFTTDGIVLPDGGTSVSCTVLTLAFNFETKTNSLCESDKHFYNLTTLPNSITLEVPKMELTDGILFTILVLDFYKELDGTYVPLEDDRSKVVVII</sequence>
<dbReference type="RefSeq" id="WP_342696721.1">
    <property type="nucleotide sequence ID" value="NZ_JBCGDO010000020.1"/>
</dbReference>
<gene>
    <name evidence="1" type="ORF">WFZ85_12965</name>
</gene>
<accession>A0ABU9NC21</accession>
<evidence type="ECO:0000313" key="1">
    <source>
        <dbReference type="EMBL" id="MEM0543528.1"/>
    </source>
</evidence>
<keyword evidence="2" id="KW-1185">Reference proteome</keyword>
<name>A0ABU9NC21_9FLAO</name>
<dbReference type="EMBL" id="JBCGDO010000020">
    <property type="protein sequence ID" value="MEM0543528.1"/>
    <property type="molecule type" value="Genomic_DNA"/>
</dbReference>
<reference evidence="1 2" key="1">
    <citation type="submission" date="2024-03" db="EMBL/GenBank/DDBJ databases">
        <title>Two novel species of the genus Flavobacterium exhibiting potentially degradation of complex polysaccharides.</title>
        <authorList>
            <person name="Lian X."/>
        </authorList>
    </citation>
    <scope>NUCLEOTIDE SEQUENCE [LARGE SCALE GENOMIC DNA]</scope>
    <source>
        <strain evidence="2">j3</strain>
    </source>
</reference>
<comment type="caution">
    <text evidence="1">The sequence shown here is derived from an EMBL/GenBank/DDBJ whole genome shotgun (WGS) entry which is preliminary data.</text>
</comment>
<dbReference type="Proteomes" id="UP001460072">
    <property type="component" value="Unassembled WGS sequence"/>
</dbReference>
<organism evidence="1 2">
    <name type="scientific">Flavobacterium aureirubrum</name>
    <dbReference type="NCBI Taxonomy" id="3133147"/>
    <lineage>
        <taxon>Bacteria</taxon>
        <taxon>Pseudomonadati</taxon>
        <taxon>Bacteroidota</taxon>
        <taxon>Flavobacteriia</taxon>
        <taxon>Flavobacteriales</taxon>
        <taxon>Flavobacteriaceae</taxon>
        <taxon>Flavobacterium</taxon>
    </lineage>
</organism>
<protein>
    <submittedName>
        <fullName evidence="1">Uncharacterized protein</fullName>
    </submittedName>
</protein>
<evidence type="ECO:0000313" key="2">
    <source>
        <dbReference type="Proteomes" id="UP001460072"/>
    </source>
</evidence>
<proteinExistence type="predicted"/>